<evidence type="ECO:0000313" key="6">
    <source>
        <dbReference type="Proteomes" id="UP000228758"/>
    </source>
</evidence>
<dbReference type="Pfam" id="PF01074">
    <property type="entry name" value="Glyco_hydro_38N"/>
    <property type="match status" value="1"/>
</dbReference>
<dbReference type="PANTHER" id="PTHR11607:SF3">
    <property type="entry name" value="LYSOSOMAL ALPHA-MANNOSIDASE"/>
    <property type="match status" value="1"/>
</dbReference>
<dbReference type="Proteomes" id="UP000228758">
    <property type="component" value="Unassembled WGS sequence"/>
</dbReference>
<feature type="domain" description="Glycoside hydrolase family 38 N-terminal" evidence="3">
    <location>
        <begin position="129"/>
        <end position="424"/>
    </location>
</feature>
<evidence type="ECO:0000256" key="2">
    <source>
        <dbReference type="ARBA" id="ARBA00022833"/>
    </source>
</evidence>
<evidence type="ECO:0000259" key="3">
    <source>
        <dbReference type="Pfam" id="PF01074"/>
    </source>
</evidence>
<dbReference type="InterPro" id="IPR011330">
    <property type="entry name" value="Glyco_hydro/deAcase_b/a-brl"/>
</dbReference>
<keyword evidence="5" id="KW-0378">Hydrolase</keyword>
<dbReference type="GO" id="GO:0006013">
    <property type="term" value="P:mannose metabolic process"/>
    <property type="evidence" value="ECO:0007669"/>
    <property type="project" value="InterPro"/>
</dbReference>
<dbReference type="EMBL" id="PGFF01000001">
    <property type="protein sequence ID" value="PJJ71357.1"/>
    <property type="molecule type" value="Genomic_DNA"/>
</dbReference>
<dbReference type="InterPro" id="IPR000602">
    <property type="entry name" value="Glyco_hydro_38_N"/>
</dbReference>
<dbReference type="GO" id="GO:0004559">
    <property type="term" value="F:alpha-mannosidase activity"/>
    <property type="evidence" value="ECO:0007669"/>
    <property type="project" value="InterPro"/>
</dbReference>
<comment type="caution">
    <text evidence="5">The sequence shown here is derived from an EMBL/GenBank/DDBJ whole genome shotgun (WGS) entry which is preliminary data.</text>
</comment>
<protein>
    <submittedName>
        <fullName evidence="5">Glycosyl hydrolase family 38</fullName>
    </submittedName>
</protein>
<proteinExistence type="predicted"/>
<dbReference type="InterPro" id="IPR011013">
    <property type="entry name" value="Gal_mutarotase_sf_dom"/>
</dbReference>
<accession>A0A2M9CHJ0</accession>
<dbReference type="GO" id="GO:0030246">
    <property type="term" value="F:carbohydrate binding"/>
    <property type="evidence" value="ECO:0007669"/>
    <property type="project" value="InterPro"/>
</dbReference>
<dbReference type="Pfam" id="PF07748">
    <property type="entry name" value="Glyco_hydro_38C"/>
    <property type="match status" value="1"/>
</dbReference>
<evidence type="ECO:0000259" key="4">
    <source>
        <dbReference type="Pfam" id="PF07748"/>
    </source>
</evidence>
<dbReference type="Gene3D" id="3.20.110.10">
    <property type="entry name" value="Glycoside hydrolase 38, N terminal domain"/>
    <property type="match status" value="1"/>
</dbReference>
<reference evidence="5 6" key="1">
    <citation type="submission" date="2017-11" db="EMBL/GenBank/DDBJ databases">
        <title>Genomic Encyclopedia of Archaeal and Bacterial Type Strains, Phase II (KMG-II): From Individual Species to Whole Genera.</title>
        <authorList>
            <person name="Goeker M."/>
        </authorList>
    </citation>
    <scope>NUCLEOTIDE SEQUENCE [LARGE SCALE GENOMIC DNA]</scope>
    <source>
        <strain evidence="5 6">DSM 27393</strain>
    </source>
</reference>
<dbReference type="SUPFAM" id="SSF74650">
    <property type="entry name" value="Galactose mutarotase-like"/>
    <property type="match status" value="1"/>
</dbReference>
<dbReference type="InterPro" id="IPR011682">
    <property type="entry name" value="Glyco_hydro_38_C"/>
</dbReference>
<dbReference type="AlphaFoldDB" id="A0A2M9CHJ0"/>
<dbReference type="OrthoDB" id="237949at2"/>
<name>A0A2M9CHJ0_9MICO</name>
<evidence type="ECO:0000256" key="1">
    <source>
        <dbReference type="ARBA" id="ARBA00001947"/>
    </source>
</evidence>
<dbReference type="CDD" id="cd10791">
    <property type="entry name" value="GH38N_AMII_like_1"/>
    <property type="match status" value="1"/>
</dbReference>
<dbReference type="InterPro" id="IPR027291">
    <property type="entry name" value="Glyco_hydro_38_N_sf"/>
</dbReference>
<gene>
    <name evidence="5" type="ORF">CLV46_0902</name>
</gene>
<sequence>MTEPTLISAQPWGLDEARTGLIERAVAAEGTIGGRRVRVIPEPLQRTVDGERTRAVRVLVDDADASTLEARVVDIDGRSLVRGTADAPAGSVRLLVPTVDAPTRATVTLPSLGDGGIEVELDSVRDWSIHLVHHSHFDFGYTDPQAAVIANQRSYLDTVVELVRQTEDWPEEARFRWNAEALWAFSDWERHRPQAQVDEFVRLVKQGSIGLSAMPYNLHTDTCSTDELHELLSEARRIRDRYGISFASAMQTDVPGQVAGLPDALSEVGVKYLAVAHNWAGRSQPHTNGALNLPRMFRWTTPAGNSVIVWMTDSPHGLAYLEGPMIGFTESYETVEGYFPAYLTALATRGYPFPPGVFGAHGEKTEGREPYPWDVLHVRTQGYMGDNGPARLHLAELVRRWNETWESPKLRVSRNEDFFAEAEQRFGDDLITVEGDWGDWWVEGVGSAAVPLALAREAQATVTDARSYSQLAAWSGGEAMPTEAVDARATYDAISMFNEHTWGASNSWTHGDEGYDSGERQWQWKVAQGILAHQRAGDLAEHALSYLAAAVPPAPGALASFVVADASGVVRDSVARLLLKEAFVPFDTAFRVVDARTGESVPFAVEAQGNSLHRESGRWITFPVTAAPGFGFVRFDIVEHDTPPVAPTSHDLGTTPRAELLTLENEHLRVVVDEYTSAISSLVEKSTGREWVNSGSVAGFNAYIYDTYGSSGAGVNHLSNKLAVSDRLELLASRTLARPAVLVERTDDPVEQRLVYEYAADGVDSVRVTLRLRHGEPRLLIENRVAKPSTRVKESGYFAFPFAANDPVVRFEVSGGVTGDGLPHIPGAPQHMRAVRNWVTVADGPDAVAWVTKDAPLVQPGTIVVPYSPFPASTAPHEPATIYSWFHNNVWDTNFPIEQGFTATFSYSIGVRGSGGQSVEGLAVSTTAALVHPLRSAIARGTAHDDAPATASFVELDDDRVQLVSVIAAGGGDRSIVRLQSLAAEPVEVRLRFGTRLADAARVSYLGDPAGELERDGDAVTLRLAPLEAPAVLVTRA</sequence>
<dbReference type="PANTHER" id="PTHR11607">
    <property type="entry name" value="ALPHA-MANNOSIDASE"/>
    <property type="match status" value="1"/>
</dbReference>
<dbReference type="SUPFAM" id="SSF88713">
    <property type="entry name" value="Glycoside hydrolase/deacetylase"/>
    <property type="match status" value="1"/>
</dbReference>
<comment type="cofactor">
    <cofactor evidence="1">
        <name>Zn(2+)</name>
        <dbReference type="ChEBI" id="CHEBI:29105"/>
    </cofactor>
</comment>
<dbReference type="RefSeq" id="WP_100363663.1">
    <property type="nucleotide sequence ID" value="NZ_PGFF01000001.1"/>
</dbReference>
<dbReference type="InterPro" id="IPR050843">
    <property type="entry name" value="Glycosyl_Hydrlase_38"/>
</dbReference>
<feature type="domain" description="Glycosyl hydrolase family 38 C-terminal" evidence="4">
    <location>
        <begin position="663"/>
        <end position="817"/>
    </location>
</feature>
<keyword evidence="6" id="KW-1185">Reference proteome</keyword>
<evidence type="ECO:0000313" key="5">
    <source>
        <dbReference type="EMBL" id="PJJ71357.1"/>
    </source>
</evidence>
<organism evidence="5 6">
    <name type="scientific">Diaminobutyricimonas aerilata</name>
    <dbReference type="NCBI Taxonomy" id="1162967"/>
    <lineage>
        <taxon>Bacteria</taxon>
        <taxon>Bacillati</taxon>
        <taxon>Actinomycetota</taxon>
        <taxon>Actinomycetes</taxon>
        <taxon>Micrococcales</taxon>
        <taxon>Microbacteriaceae</taxon>
        <taxon>Diaminobutyricimonas</taxon>
    </lineage>
</organism>
<keyword evidence="2" id="KW-0862">Zinc</keyword>